<sequence>MDSDENWVIGGDISTSSLTSAIDLESVAVHQMGDLLVTTVRLLLLRPLKPGKRPVLETTLLHDGTLGVLLALGFLFLSF</sequence>
<comment type="caution">
    <text evidence="2">The sequence shown here is derived from an EMBL/GenBank/DDBJ whole genome shotgun (WGS) entry which is preliminary data.</text>
</comment>
<organism evidence="2 3">
    <name type="scientific">Rubus argutus</name>
    <name type="common">Southern blackberry</name>
    <dbReference type="NCBI Taxonomy" id="59490"/>
    <lineage>
        <taxon>Eukaryota</taxon>
        <taxon>Viridiplantae</taxon>
        <taxon>Streptophyta</taxon>
        <taxon>Embryophyta</taxon>
        <taxon>Tracheophyta</taxon>
        <taxon>Spermatophyta</taxon>
        <taxon>Magnoliopsida</taxon>
        <taxon>eudicotyledons</taxon>
        <taxon>Gunneridae</taxon>
        <taxon>Pentapetalae</taxon>
        <taxon>rosids</taxon>
        <taxon>fabids</taxon>
        <taxon>Rosales</taxon>
        <taxon>Rosaceae</taxon>
        <taxon>Rosoideae</taxon>
        <taxon>Rosoideae incertae sedis</taxon>
        <taxon>Rubus</taxon>
    </lineage>
</organism>
<dbReference type="Proteomes" id="UP001457282">
    <property type="component" value="Unassembled WGS sequence"/>
</dbReference>
<gene>
    <name evidence="2" type="ORF">M0R45_029605</name>
</gene>
<dbReference type="AlphaFoldDB" id="A0AAW1W8Q9"/>
<accession>A0AAW1W8Q9</accession>
<evidence type="ECO:0000256" key="1">
    <source>
        <dbReference type="SAM" id="Phobius"/>
    </source>
</evidence>
<reference evidence="2 3" key="1">
    <citation type="journal article" date="2023" name="G3 (Bethesda)">
        <title>A chromosome-length genome assembly and annotation of blackberry (Rubus argutus, cv. 'Hillquist').</title>
        <authorList>
            <person name="Bruna T."/>
            <person name="Aryal R."/>
            <person name="Dudchenko O."/>
            <person name="Sargent D.J."/>
            <person name="Mead D."/>
            <person name="Buti M."/>
            <person name="Cavallini A."/>
            <person name="Hytonen T."/>
            <person name="Andres J."/>
            <person name="Pham M."/>
            <person name="Weisz D."/>
            <person name="Mascagni F."/>
            <person name="Usai G."/>
            <person name="Natali L."/>
            <person name="Bassil N."/>
            <person name="Fernandez G.E."/>
            <person name="Lomsadze A."/>
            <person name="Armour M."/>
            <person name="Olukolu B."/>
            <person name="Poorten T."/>
            <person name="Britton C."/>
            <person name="Davik J."/>
            <person name="Ashrafi H."/>
            <person name="Aiden E.L."/>
            <person name="Borodovsky M."/>
            <person name="Worthington M."/>
        </authorList>
    </citation>
    <scope>NUCLEOTIDE SEQUENCE [LARGE SCALE GENOMIC DNA]</scope>
    <source>
        <strain evidence="2">PI 553951</strain>
    </source>
</reference>
<feature type="transmembrane region" description="Helical" evidence="1">
    <location>
        <begin position="55"/>
        <end position="77"/>
    </location>
</feature>
<evidence type="ECO:0000313" key="3">
    <source>
        <dbReference type="Proteomes" id="UP001457282"/>
    </source>
</evidence>
<keyword evidence="1" id="KW-1133">Transmembrane helix</keyword>
<keyword evidence="3" id="KW-1185">Reference proteome</keyword>
<proteinExistence type="predicted"/>
<protein>
    <submittedName>
        <fullName evidence="2">Uncharacterized protein</fullName>
    </submittedName>
</protein>
<name>A0AAW1W8Q9_RUBAR</name>
<keyword evidence="1" id="KW-0812">Transmembrane</keyword>
<evidence type="ECO:0000313" key="2">
    <source>
        <dbReference type="EMBL" id="KAK9921076.1"/>
    </source>
</evidence>
<dbReference type="EMBL" id="JBEDUW010000006">
    <property type="protein sequence ID" value="KAK9921076.1"/>
    <property type="molecule type" value="Genomic_DNA"/>
</dbReference>
<keyword evidence="1" id="KW-0472">Membrane</keyword>